<dbReference type="Gene3D" id="3.40.50.1010">
    <property type="entry name" value="5'-nuclease"/>
    <property type="match status" value="1"/>
</dbReference>
<gene>
    <name evidence="2" type="ORF">MNB_SUP05-SYMBIONT-4-1043</name>
</gene>
<accession>A0A1W1DYG3</accession>
<dbReference type="InterPro" id="IPR029060">
    <property type="entry name" value="PIN-like_dom_sf"/>
</dbReference>
<dbReference type="EMBL" id="FPHY01000104">
    <property type="protein sequence ID" value="SFV86772.1"/>
    <property type="molecule type" value="Genomic_DNA"/>
</dbReference>
<reference evidence="2" key="1">
    <citation type="submission" date="2016-10" db="EMBL/GenBank/DDBJ databases">
        <authorList>
            <person name="de Groot N.N."/>
        </authorList>
    </citation>
    <scope>NUCLEOTIDE SEQUENCE</scope>
</reference>
<feature type="domain" description="PIN" evidence="1">
    <location>
        <begin position="4"/>
        <end position="114"/>
    </location>
</feature>
<protein>
    <recommendedName>
        <fullName evidence="1">PIN domain-containing protein</fullName>
    </recommendedName>
</protein>
<dbReference type="InterPro" id="IPR002716">
    <property type="entry name" value="PIN_dom"/>
</dbReference>
<organism evidence="2">
    <name type="scientific">hydrothermal vent metagenome</name>
    <dbReference type="NCBI Taxonomy" id="652676"/>
    <lineage>
        <taxon>unclassified sequences</taxon>
        <taxon>metagenomes</taxon>
        <taxon>ecological metagenomes</taxon>
    </lineage>
</organism>
<name>A0A1W1DYG3_9ZZZZ</name>
<evidence type="ECO:0000259" key="1">
    <source>
        <dbReference type="Pfam" id="PF01850"/>
    </source>
</evidence>
<dbReference type="AlphaFoldDB" id="A0A1W1DYG3"/>
<dbReference type="Pfam" id="PF01850">
    <property type="entry name" value="PIN"/>
    <property type="match status" value="1"/>
</dbReference>
<proteinExistence type="predicted"/>
<dbReference type="SUPFAM" id="SSF88723">
    <property type="entry name" value="PIN domain-like"/>
    <property type="match status" value="1"/>
</dbReference>
<evidence type="ECO:0000313" key="2">
    <source>
        <dbReference type="EMBL" id="SFV86772.1"/>
    </source>
</evidence>
<sequence>MLHLDTHIAIWLYYGEVKKIRKQIEMLQENDLAMSQIVRLELQYMYEIGRIKHTPNTIIQTLQKDFGLKEVNPNNVLITNFALTIDWTRDVFDCLIVASAMADNAKLITKDKNILANFNEAVWQ</sequence>